<proteinExistence type="predicted"/>
<keyword evidence="3" id="KW-1185">Reference proteome</keyword>
<evidence type="ECO:0000313" key="2">
    <source>
        <dbReference type="EMBL" id="MBB6050597.1"/>
    </source>
</evidence>
<dbReference type="InterPro" id="IPR005532">
    <property type="entry name" value="SUMF_dom"/>
</dbReference>
<dbReference type="Proteomes" id="UP000520814">
    <property type="component" value="Unassembled WGS sequence"/>
</dbReference>
<dbReference type="SUPFAM" id="SSF56436">
    <property type="entry name" value="C-type lectin-like"/>
    <property type="match status" value="1"/>
</dbReference>
<name>A0A7W9W7G2_ARMRO</name>
<dbReference type="RefSeq" id="WP_184195857.1">
    <property type="nucleotide sequence ID" value="NZ_JACHGW010000002.1"/>
</dbReference>
<feature type="domain" description="Sulfatase-modifying factor enzyme-like" evidence="1">
    <location>
        <begin position="272"/>
        <end position="390"/>
    </location>
</feature>
<evidence type="ECO:0000259" key="1">
    <source>
        <dbReference type="Pfam" id="PF03781"/>
    </source>
</evidence>
<dbReference type="EMBL" id="JACHGW010000002">
    <property type="protein sequence ID" value="MBB6050597.1"/>
    <property type="molecule type" value="Genomic_DNA"/>
</dbReference>
<comment type="caution">
    <text evidence="2">The sequence shown here is derived from an EMBL/GenBank/DDBJ whole genome shotgun (WGS) entry which is preliminary data.</text>
</comment>
<dbReference type="InterPro" id="IPR016187">
    <property type="entry name" value="CTDL_fold"/>
</dbReference>
<protein>
    <recommendedName>
        <fullName evidence="1">Sulfatase-modifying factor enzyme-like domain-containing protein</fullName>
    </recommendedName>
</protein>
<dbReference type="Gene3D" id="3.90.1580.10">
    <property type="entry name" value="paralog of FGE (formylglycine-generating enzyme)"/>
    <property type="match status" value="1"/>
</dbReference>
<dbReference type="AlphaFoldDB" id="A0A7W9W7G2"/>
<accession>A0A7W9W7G2</accession>
<gene>
    <name evidence="2" type="ORF">HNQ39_002388</name>
</gene>
<dbReference type="InterPro" id="IPR042095">
    <property type="entry name" value="SUMF_sf"/>
</dbReference>
<evidence type="ECO:0000313" key="3">
    <source>
        <dbReference type="Proteomes" id="UP000520814"/>
    </source>
</evidence>
<organism evidence="2 3">
    <name type="scientific">Armatimonas rosea</name>
    <dbReference type="NCBI Taxonomy" id="685828"/>
    <lineage>
        <taxon>Bacteria</taxon>
        <taxon>Bacillati</taxon>
        <taxon>Armatimonadota</taxon>
        <taxon>Armatimonadia</taxon>
        <taxon>Armatimonadales</taxon>
        <taxon>Armatimonadaceae</taxon>
        <taxon>Armatimonas</taxon>
    </lineage>
</organism>
<reference evidence="2 3" key="1">
    <citation type="submission" date="2020-08" db="EMBL/GenBank/DDBJ databases">
        <title>Genomic Encyclopedia of Type Strains, Phase IV (KMG-IV): sequencing the most valuable type-strain genomes for metagenomic binning, comparative biology and taxonomic classification.</title>
        <authorList>
            <person name="Goeker M."/>
        </authorList>
    </citation>
    <scope>NUCLEOTIDE SEQUENCE [LARGE SCALE GENOMIC DNA]</scope>
    <source>
        <strain evidence="2 3">DSM 23562</strain>
    </source>
</reference>
<sequence length="603" mass="65783">MRSGAFDRLRAGLGLLVALSGALLILGDAKAGAQALRPKRHDRLPLGPYVDTAEPYSKWKTHRGRAEDALVVVRQENGPRVSAFVVRCDGFLVVPEATWSAQLAHEPLSVVVTQAENETSVGPFPIVAAMRRETRRADYRLLKVNDHHLRSVPLLSSTQLEKDTPLVVMWATLAADGKTLEVQKCRARCRELPAGADSYQAQLEYTAGAPPVGLLSGALVVDEASGAAVGMITEASKPTQFSTWRYWHDMVNEVGLAPDREAAQNRPPSTGSAMVKVPGGPVRLSGQHFSRFMTSFGTDIVCTADFYCDVNPVTNGEWFPWAANQKYPPALPQTMQNLNNRPYHYPDYPVAGVRVEDAGRYVASQNKRMLTEIEFLRAAYTKDMTWLVAQDQSTIQTYAPLELEMTPLKRIRLADQLFLESSQRAIHLALPGERVPGAPAEVGEAEPQRPGEAKFMPGQSHSIFALPEDISDFGVRHVHVNAPEFCQGLGNTMGVALKTRPSIDPFLSGLAFEEKAISGQQGARLISFIGAGEQPLMTFLAWRLAFNQIPGADTPNWTLEQVAARHQASMQELMKPNLSRTGTALVGAGRGVTVSAAGFRGAR</sequence>
<dbReference type="Pfam" id="PF03781">
    <property type="entry name" value="FGE-sulfatase"/>
    <property type="match status" value="1"/>
</dbReference>